<protein>
    <recommendedName>
        <fullName evidence="2">Azaphilone pigments biosynthesis cluster protein L N-terminal domain-containing protein</fullName>
    </recommendedName>
</protein>
<proteinExistence type="predicted"/>
<dbReference type="Pfam" id="PF17111">
    <property type="entry name" value="PigL_N"/>
    <property type="match status" value="1"/>
</dbReference>
<feature type="signal peptide" evidence="1">
    <location>
        <begin position="1"/>
        <end position="19"/>
    </location>
</feature>
<feature type="chain" id="PRO_5012431076" description="Azaphilone pigments biosynthesis cluster protein L N-terminal domain-containing protein" evidence="1">
    <location>
        <begin position="20"/>
        <end position="409"/>
    </location>
</feature>
<organism evidence="3 4">
    <name type="scientific">Fusarium proliferatum (strain ET1)</name>
    <name type="common">Orchid endophyte fungus</name>
    <dbReference type="NCBI Taxonomy" id="1227346"/>
    <lineage>
        <taxon>Eukaryota</taxon>
        <taxon>Fungi</taxon>
        <taxon>Dikarya</taxon>
        <taxon>Ascomycota</taxon>
        <taxon>Pezizomycotina</taxon>
        <taxon>Sordariomycetes</taxon>
        <taxon>Hypocreomycetidae</taxon>
        <taxon>Hypocreales</taxon>
        <taxon>Nectriaceae</taxon>
        <taxon>Fusarium</taxon>
        <taxon>Fusarium fujikuroi species complex</taxon>
    </lineage>
</organism>
<keyword evidence="1" id="KW-0732">Signal</keyword>
<dbReference type="Proteomes" id="UP000183971">
    <property type="component" value="Unassembled WGS sequence"/>
</dbReference>
<dbReference type="VEuPathDB" id="FungiDB:FPRO_06486"/>
<name>A0A1L7VC92_FUSPR</name>
<dbReference type="EMBL" id="FJOF01000003">
    <property type="protein sequence ID" value="CZR38323.1"/>
    <property type="molecule type" value="Genomic_DNA"/>
</dbReference>
<dbReference type="InterPro" id="IPR031348">
    <property type="entry name" value="PigL_N"/>
</dbReference>
<accession>A0A1L7VC92</accession>
<gene>
    <name evidence="3" type="ORF">FPRO_06486</name>
</gene>
<keyword evidence="4" id="KW-1185">Reference proteome</keyword>
<reference evidence="4" key="1">
    <citation type="journal article" date="2016" name="Genome Biol. Evol.">
        <title>Comparative 'omics' of the Fusarium fujikuroi species complex highlights differences in genetic potential and metabolite synthesis.</title>
        <authorList>
            <person name="Niehaus E.-M."/>
            <person name="Muensterkoetter M."/>
            <person name="Proctor R.H."/>
            <person name="Brown D.W."/>
            <person name="Sharon A."/>
            <person name="Idan Y."/>
            <person name="Oren-Young L."/>
            <person name="Sieber C.M."/>
            <person name="Novak O."/>
            <person name="Pencik A."/>
            <person name="Tarkowska D."/>
            <person name="Hromadova K."/>
            <person name="Freeman S."/>
            <person name="Maymon M."/>
            <person name="Elazar M."/>
            <person name="Youssef S.A."/>
            <person name="El-Shabrawy E.S.M."/>
            <person name="Shalaby A.B.A."/>
            <person name="Houterman P."/>
            <person name="Brock N.L."/>
            <person name="Burkhardt I."/>
            <person name="Tsavkelova E.A."/>
            <person name="Dickschat J.S."/>
            <person name="Galuszka P."/>
            <person name="Gueldener U."/>
            <person name="Tudzynski B."/>
        </authorList>
    </citation>
    <scope>NUCLEOTIDE SEQUENCE [LARGE SCALE GENOMIC DNA]</scope>
    <source>
        <strain evidence="4">ET1</strain>
    </source>
</reference>
<feature type="domain" description="Azaphilone pigments biosynthesis cluster protein L N-terminal" evidence="2">
    <location>
        <begin position="1"/>
        <end position="147"/>
    </location>
</feature>
<comment type="caution">
    <text evidence="3">The sequence shown here is derived from an EMBL/GenBank/DDBJ whole genome shotgun (WGS) entry which is preliminary data.</text>
</comment>
<dbReference type="RefSeq" id="XP_031078916.1">
    <property type="nucleotide sequence ID" value="XM_031228596.1"/>
</dbReference>
<dbReference type="GeneID" id="42051365"/>
<evidence type="ECO:0000256" key="1">
    <source>
        <dbReference type="SAM" id="SignalP"/>
    </source>
</evidence>
<evidence type="ECO:0000313" key="4">
    <source>
        <dbReference type="Proteomes" id="UP000183971"/>
    </source>
</evidence>
<dbReference type="AlphaFoldDB" id="A0A1L7VC92"/>
<evidence type="ECO:0000259" key="2">
    <source>
        <dbReference type="Pfam" id="PF17111"/>
    </source>
</evidence>
<sequence>MEAVGAGASILTFITVAFSVTQSIQTALSAIKDGPGVIRSLTDDIAQLQSVLQRLEKLSFVSVDDTDKSQLELLAEKCHDDLAKLDSRLKSLDVSTSEGQGGRFLRKLKLCFSEKDLDQIRHIVQGHVLHLGLRLDLILAQQVSFTASQSIRGVDLLQQLLQVNQDMIARQTTIMDTFTASGGSPPTSARVTEVDDEEMDCSPDTSLDESINRLMRILEKKPCVVESDDSEELLKNIEHLLECIRKDAEPVESEGACQNCQQDISKELKLMSHIILSSTSMMINQTEATRFWGPEGEQLLISQEPKRKAFETDDGITTVTTAKRRRKLSSEGENEKAKNGARRDFLAKLTYTSKSTKKMLRLTPSHLALARGISVDNYEALLYAGADVTIQVEGQETAVQWLTNSDVGI</sequence>
<evidence type="ECO:0000313" key="3">
    <source>
        <dbReference type="EMBL" id="CZR38323.1"/>
    </source>
</evidence>